<keyword evidence="8 9" id="KW-0472">Membrane</keyword>
<dbReference type="GO" id="GO:0043953">
    <property type="term" value="P:protein transport by the Tat complex"/>
    <property type="evidence" value="ECO:0007669"/>
    <property type="project" value="UniProtKB-UniRule"/>
</dbReference>
<name>A0A6S6TKQ3_9BACT</name>
<evidence type="ECO:0000256" key="7">
    <source>
        <dbReference type="ARBA" id="ARBA00023010"/>
    </source>
</evidence>
<dbReference type="Pfam" id="PF02416">
    <property type="entry name" value="TatA_B_E"/>
    <property type="match status" value="1"/>
</dbReference>
<evidence type="ECO:0000256" key="1">
    <source>
        <dbReference type="ARBA" id="ARBA00004167"/>
    </source>
</evidence>
<accession>A0A6S6TKQ3</accession>
<keyword evidence="2 9" id="KW-0813">Transport</keyword>
<dbReference type="Gene3D" id="1.20.5.3310">
    <property type="match status" value="1"/>
</dbReference>
<keyword evidence="4 9" id="KW-0812">Transmembrane</keyword>
<evidence type="ECO:0000256" key="5">
    <source>
        <dbReference type="ARBA" id="ARBA00022927"/>
    </source>
</evidence>
<evidence type="ECO:0000313" key="11">
    <source>
        <dbReference type="EMBL" id="CAA6821462.1"/>
    </source>
</evidence>
<protein>
    <recommendedName>
        <fullName evidence="9">Sec-independent protein translocase protein TatB homolog</fullName>
    </recommendedName>
</protein>
<comment type="similarity">
    <text evidence="9">Belongs to the TatB family.</text>
</comment>
<dbReference type="GO" id="GO:0008320">
    <property type="term" value="F:protein transmembrane transporter activity"/>
    <property type="evidence" value="ECO:0007669"/>
    <property type="project" value="UniProtKB-UniRule"/>
</dbReference>
<dbReference type="NCBIfam" id="TIGR01410">
    <property type="entry name" value="tatB"/>
    <property type="match status" value="1"/>
</dbReference>
<keyword evidence="7 9" id="KW-0811">Translocation</keyword>
<comment type="subcellular location">
    <subcellularLocation>
        <location evidence="9">Cell membrane</location>
        <topology evidence="9">Single-pass membrane protein</topology>
    </subcellularLocation>
    <subcellularLocation>
        <location evidence="1">Membrane</location>
        <topology evidence="1">Single-pass membrane protein</topology>
    </subcellularLocation>
</comment>
<evidence type="ECO:0000256" key="8">
    <source>
        <dbReference type="ARBA" id="ARBA00023136"/>
    </source>
</evidence>
<evidence type="ECO:0000256" key="4">
    <source>
        <dbReference type="ARBA" id="ARBA00022692"/>
    </source>
</evidence>
<dbReference type="GO" id="GO:0033281">
    <property type="term" value="C:TAT protein transport complex"/>
    <property type="evidence" value="ECO:0007669"/>
    <property type="project" value="UniProtKB-UniRule"/>
</dbReference>
<proteinExistence type="inferred from homology"/>
<evidence type="ECO:0000256" key="9">
    <source>
        <dbReference type="HAMAP-Rule" id="MF_00237"/>
    </source>
</evidence>
<keyword evidence="6 9" id="KW-1133">Transmembrane helix</keyword>
<sequence length="156" mass="17590">MFGLGFMEILFIAIVAIIFLGPDKLPGAMVDIAKFIKSAKNSIIDAKQSLNEEVNFEELKKEALGYKAQLDAATEELQGFKNLNPLNDLKESADLGSVKENFEKLTQKEPEIETKQEEITFKKKTVKESSLEETKQEHKVLKKEAKKQAEEQDGDK</sequence>
<feature type="region of interest" description="Disordered" evidence="10">
    <location>
        <begin position="126"/>
        <end position="156"/>
    </location>
</feature>
<dbReference type="HAMAP" id="MF_00237">
    <property type="entry name" value="TatB"/>
    <property type="match status" value="1"/>
</dbReference>
<evidence type="ECO:0000256" key="10">
    <source>
        <dbReference type="SAM" id="MobiDB-lite"/>
    </source>
</evidence>
<dbReference type="InterPro" id="IPR003369">
    <property type="entry name" value="TatA/B/E"/>
</dbReference>
<gene>
    <name evidence="11" type="ORF">HELGO_WM19723</name>
</gene>
<dbReference type="AlphaFoldDB" id="A0A6S6TKQ3"/>
<evidence type="ECO:0000256" key="6">
    <source>
        <dbReference type="ARBA" id="ARBA00022989"/>
    </source>
</evidence>
<reference evidence="11" key="1">
    <citation type="submission" date="2020-01" db="EMBL/GenBank/DDBJ databases">
        <authorList>
            <person name="Meier V. D."/>
            <person name="Meier V D."/>
        </authorList>
    </citation>
    <scope>NUCLEOTIDE SEQUENCE</scope>
    <source>
        <strain evidence="11">HLG_WM_MAG_02</strain>
    </source>
</reference>
<organism evidence="11">
    <name type="scientific">uncultured Sulfurovum sp</name>
    <dbReference type="NCBI Taxonomy" id="269237"/>
    <lineage>
        <taxon>Bacteria</taxon>
        <taxon>Pseudomonadati</taxon>
        <taxon>Campylobacterota</taxon>
        <taxon>Epsilonproteobacteria</taxon>
        <taxon>Campylobacterales</taxon>
        <taxon>Sulfurovaceae</taxon>
        <taxon>Sulfurovum</taxon>
        <taxon>environmental samples</taxon>
    </lineage>
</organism>
<evidence type="ECO:0000256" key="3">
    <source>
        <dbReference type="ARBA" id="ARBA00022475"/>
    </source>
</evidence>
<dbReference type="InterPro" id="IPR018448">
    <property type="entry name" value="TatB"/>
</dbReference>
<keyword evidence="3 9" id="KW-1003">Cell membrane</keyword>
<evidence type="ECO:0000256" key="2">
    <source>
        <dbReference type="ARBA" id="ARBA00022448"/>
    </source>
</evidence>
<keyword evidence="5 9" id="KW-0653">Protein transport</keyword>
<dbReference type="PRINTS" id="PR01506">
    <property type="entry name" value="TATBPROTEIN"/>
</dbReference>
<dbReference type="EMBL" id="CACVAZ010000141">
    <property type="protein sequence ID" value="CAA6821462.1"/>
    <property type="molecule type" value="Genomic_DNA"/>
</dbReference>